<dbReference type="AlphaFoldDB" id="A0A453PA43"/>
<reference evidence="2" key="3">
    <citation type="journal article" date="2017" name="Nature">
        <title>Genome sequence of the progenitor of the wheat D genome Aegilops tauschii.</title>
        <authorList>
            <person name="Luo M.C."/>
            <person name="Gu Y.Q."/>
            <person name="Puiu D."/>
            <person name="Wang H."/>
            <person name="Twardziok S.O."/>
            <person name="Deal K.R."/>
            <person name="Huo N."/>
            <person name="Zhu T."/>
            <person name="Wang L."/>
            <person name="Wang Y."/>
            <person name="McGuire P.E."/>
            <person name="Liu S."/>
            <person name="Long H."/>
            <person name="Ramasamy R.K."/>
            <person name="Rodriguez J.C."/>
            <person name="Van S.L."/>
            <person name="Yuan L."/>
            <person name="Wang Z."/>
            <person name="Xia Z."/>
            <person name="Xiao L."/>
            <person name="Anderson O.D."/>
            <person name="Ouyang S."/>
            <person name="Liang Y."/>
            <person name="Zimin A.V."/>
            <person name="Pertea G."/>
            <person name="Qi P."/>
            <person name="Bennetzen J.L."/>
            <person name="Dai X."/>
            <person name="Dawson M.W."/>
            <person name="Muller H.G."/>
            <person name="Kugler K."/>
            <person name="Rivarola-Duarte L."/>
            <person name="Spannagl M."/>
            <person name="Mayer K.F.X."/>
            <person name="Lu F.H."/>
            <person name="Bevan M.W."/>
            <person name="Leroy P."/>
            <person name="Li P."/>
            <person name="You F.M."/>
            <person name="Sun Q."/>
            <person name="Liu Z."/>
            <person name="Lyons E."/>
            <person name="Wicker T."/>
            <person name="Salzberg S.L."/>
            <person name="Devos K.M."/>
            <person name="Dvorak J."/>
        </authorList>
    </citation>
    <scope>NUCLEOTIDE SEQUENCE [LARGE SCALE GENOMIC DNA]</scope>
    <source>
        <strain evidence="2">cv. AL8/78</strain>
    </source>
</reference>
<accession>A0A453PA43</accession>
<evidence type="ECO:0000313" key="2">
    <source>
        <dbReference type="EnsemblPlants" id="AET6Gv20666300.5"/>
    </source>
</evidence>
<reference evidence="3" key="2">
    <citation type="journal article" date="2017" name="Nat. Plants">
        <title>The Aegilops tauschii genome reveals multiple impacts of transposons.</title>
        <authorList>
            <person name="Zhao G."/>
            <person name="Zou C."/>
            <person name="Li K."/>
            <person name="Wang K."/>
            <person name="Li T."/>
            <person name="Gao L."/>
            <person name="Zhang X."/>
            <person name="Wang H."/>
            <person name="Yang Z."/>
            <person name="Liu X."/>
            <person name="Jiang W."/>
            <person name="Mao L."/>
            <person name="Kong X."/>
            <person name="Jiao Y."/>
            <person name="Jia J."/>
        </authorList>
    </citation>
    <scope>NUCLEOTIDE SEQUENCE [LARGE SCALE GENOMIC DNA]</scope>
    <source>
        <strain evidence="3">cv. AL8/78</strain>
    </source>
</reference>
<dbReference type="EnsemblPlants" id="AET6Gv20666300.5">
    <property type="protein sequence ID" value="AET6Gv20666300.5"/>
    <property type="gene ID" value="AET6Gv20666300"/>
</dbReference>
<sequence length="202" mass="22884">GRFPPVPAWLQPRYLPSPTPSNWPEQSIRPLFSTSRRPPPHLLLFPHCSIVLALDPLPAGPSLARHTSRLRASISETPPAPMALPYLEAVLCFMTLNYIFETYLNIRQHRALKLPTLPKSLAKVISHEKFEQARAYSLDKSNFNFVREAITIVCDIVILYYKVLPWFWTKSGVLVTNVGLNAENEIIHTLAFLAGVMVWSQV</sequence>
<organism evidence="2 3">
    <name type="scientific">Aegilops tauschii subsp. strangulata</name>
    <name type="common">Goatgrass</name>
    <dbReference type="NCBI Taxonomy" id="200361"/>
    <lineage>
        <taxon>Eukaryota</taxon>
        <taxon>Viridiplantae</taxon>
        <taxon>Streptophyta</taxon>
        <taxon>Embryophyta</taxon>
        <taxon>Tracheophyta</taxon>
        <taxon>Spermatophyta</taxon>
        <taxon>Magnoliopsida</taxon>
        <taxon>Liliopsida</taxon>
        <taxon>Poales</taxon>
        <taxon>Poaceae</taxon>
        <taxon>BOP clade</taxon>
        <taxon>Pooideae</taxon>
        <taxon>Triticodae</taxon>
        <taxon>Triticeae</taxon>
        <taxon>Triticinae</taxon>
        <taxon>Aegilops</taxon>
    </lineage>
</organism>
<dbReference type="PANTHER" id="PTHR10120">
    <property type="entry name" value="CAAX PRENYL PROTEASE 1"/>
    <property type="match status" value="1"/>
</dbReference>
<reference evidence="2" key="4">
    <citation type="submission" date="2019-03" db="UniProtKB">
        <authorList>
            <consortium name="EnsemblPlants"/>
        </authorList>
    </citation>
    <scope>IDENTIFICATION</scope>
</reference>
<evidence type="ECO:0000313" key="3">
    <source>
        <dbReference type="Proteomes" id="UP000015105"/>
    </source>
</evidence>
<reference evidence="3" key="1">
    <citation type="journal article" date="2014" name="Science">
        <title>Ancient hybridizations among the ancestral genomes of bread wheat.</title>
        <authorList>
            <consortium name="International Wheat Genome Sequencing Consortium,"/>
            <person name="Marcussen T."/>
            <person name="Sandve S.R."/>
            <person name="Heier L."/>
            <person name="Spannagl M."/>
            <person name="Pfeifer M."/>
            <person name="Jakobsen K.S."/>
            <person name="Wulff B.B."/>
            <person name="Steuernagel B."/>
            <person name="Mayer K.F."/>
            <person name="Olsen O.A."/>
        </authorList>
    </citation>
    <scope>NUCLEOTIDE SEQUENCE [LARGE SCALE GENOMIC DNA]</scope>
    <source>
        <strain evidence="3">cv. AL8/78</strain>
    </source>
</reference>
<evidence type="ECO:0000259" key="1">
    <source>
        <dbReference type="Pfam" id="PF16491"/>
    </source>
</evidence>
<feature type="domain" description="CAAX prenyl protease 1 N-terminal" evidence="1">
    <location>
        <begin position="108"/>
        <end position="202"/>
    </location>
</feature>
<dbReference type="Proteomes" id="UP000015105">
    <property type="component" value="Chromosome 6D"/>
</dbReference>
<dbReference type="Gramene" id="AET6Gv20666300.5">
    <property type="protein sequence ID" value="AET6Gv20666300.5"/>
    <property type="gene ID" value="AET6Gv20666300"/>
</dbReference>
<dbReference type="InterPro" id="IPR032456">
    <property type="entry name" value="Peptidase_M48_N"/>
</dbReference>
<keyword evidence="3" id="KW-1185">Reference proteome</keyword>
<name>A0A453PA43_AEGTS</name>
<reference evidence="2" key="5">
    <citation type="journal article" date="2021" name="G3 (Bethesda)">
        <title>Aegilops tauschii genome assembly Aet v5.0 features greater sequence contiguity and improved annotation.</title>
        <authorList>
            <person name="Wang L."/>
            <person name="Zhu T."/>
            <person name="Rodriguez J.C."/>
            <person name="Deal K.R."/>
            <person name="Dubcovsky J."/>
            <person name="McGuire P.E."/>
            <person name="Lux T."/>
            <person name="Spannagl M."/>
            <person name="Mayer K.F.X."/>
            <person name="Baldrich P."/>
            <person name="Meyers B.C."/>
            <person name="Huo N."/>
            <person name="Gu Y.Q."/>
            <person name="Zhou H."/>
            <person name="Devos K.M."/>
            <person name="Bennetzen J.L."/>
            <person name="Unver T."/>
            <person name="Budak H."/>
            <person name="Gulick P.J."/>
            <person name="Galiba G."/>
            <person name="Kalapos B."/>
            <person name="Nelson D.R."/>
            <person name="Li P."/>
            <person name="You F.M."/>
            <person name="Luo M.C."/>
            <person name="Dvorak J."/>
        </authorList>
    </citation>
    <scope>NUCLEOTIDE SEQUENCE [LARGE SCALE GENOMIC DNA]</scope>
    <source>
        <strain evidence="2">cv. AL8/78</strain>
    </source>
</reference>
<dbReference type="Pfam" id="PF16491">
    <property type="entry name" value="Peptidase_M48_N"/>
    <property type="match status" value="1"/>
</dbReference>
<protein>
    <recommendedName>
        <fullName evidence="1">CAAX prenyl protease 1 N-terminal domain-containing protein</fullName>
    </recommendedName>
</protein>
<proteinExistence type="predicted"/>